<dbReference type="SUPFAM" id="SSF53474">
    <property type="entry name" value="alpha/beta-Hydrolases"/>
    <property type="match status" value="1"/>
</dbReference>
<dbReference type="Gene3D" id="3.40.50.1820">
    <property type="entry name" value="alpha/beta hydrolase"/>
    <property type="match status" value="1"/>
</dbReference>
<dbReference type="InterPro" id="IPR029058">
    <property type="entry name" value="AB_hydrolase_fold"/>
</dbReference>
<dbReference type="AlphaFoldDB" id="B5I315"/>
<gene>
    <name evidence="1" type="ORF">SSEG_09915</name>
</gene>
<sequence>MARVVCIHGIGQQYTGERELLGSWYPALTDGLTRADRDLAISEEDVSCVFYGDLFRPPGRALALQDPPLDAFDVAEGFETDLLLAFWAEAARTDEGVVPPDARTLVRTPRQAQRALNVLSRSRFFAGVAMRALVLDLKQVRTYLCDRDVAAAIRQRVAAAVTERTRVVVGHSLGSVVAYEALCANPDWPVRALLTLGSPLGIRNLVYDRLRVGHDGKPGSWPGRVERWTNIADEGDVVALVKDLRPLFGPRVDCHLVHNGARAHDVTRYLNTPQAGRAVLDGFGSD</sequence>
<evidence type="ECO:0000313" key="2">
    <source>
        <dbReference type="Proteomes" id="UP000002785"/>
    </source>
</evidence>
<name>B5I315_STRX2</name>
<evidence type="ECO:0000313" key="1">
    <source>
        <dbReference type="EMBL" id="EDY59470.1"/>
    </source>
</evidence>
<evidence type="ECO:0008006" key="3">
    <source>
        <dbReference type="Google" id="ProtNLM"/>
    </source>
</evidence>
<dbReference type="HOGENOM" id="CLU_070813_2_1_11"/>
<organism evidence="1 2">
    <name type="scientific">Streptomyces sviceus (strain ATCC 29083 / DSM 924 / JCM 4929 / NBRC 13980 / NCIMB 11184 / NRRL 5439 / UC 5370)</name>
    <dbReference type="NCBI Taxonomy" id="463191"/>
    <lineage>
        <taxon>Bacteria</taxon>
        <taxon>Bacillati</taxon>
        <taxon>Actinomycetota</taxon>
        <taxon>Actinomycetes</taxon>
        <taxon>Kitasatosporales</taxon>
        <taxon>Streptomycetaceae</taxon>
        <taxon>Streptomyces</taxon>
    </lineage>
</organism>
<protein>
    <recommendedName>
        <fullName evidence="3">Mucin-2</fullName>
    </recommendedName>
</protein>
<reference evidence="1" key="1">
    <citation type="submission" date="2009-10" db="EMBL/GenBank/DDBJ databases">
        <title>The genome sequence of Streptomyces sviceus strain ATCC 29083.</title>
        <authorList>
            <consortium name="The Broad Institute Genome Sequencing Platform"/>
            <consortium name="Broad Institute Microbial Sequencing Center"/>
            <person name="Fischbach M."/>
            <person name="Godfrey P."/>
            <person name="Ward D."/>
            <person name="Young S."/>
            <person name="Zeng Q."/>
            <person name="Koehrsen M."/>
            <person name="Alvarado L."/>
            <person name="Berlin A.M."/>
            <person name="Bochicchio J."/>
            <person name="Borenstein D."/>
            <person name="Chapman S.B."/>
            <person name="Chen Z."/>
            <person name="Engels R."/>
            <person name="Freedman E."/>
            <person name="Gellesch M."/>
            <person name="Goldberg J."/>
            <person name="Griggs A."/>
            <person name="Gujja S."/>
            <person name="Heilman E.R."/>
            <person name="Heiman D.I."/>
            <person name="Hepburn T.A."/>
            <person name="Howarth C."/>
            <person name="Jen D."/>
            <person name="Larson L."/>
            <person name="Lewis B."/>
            <person name="Mehta T."/>
            <person name="Park D."/>
            <person name="Pearson M."/>
            <person name="Richards J."/>
            <person name="Roberts A."/>
            <person name="Saif S."/>
            <person name="Shea T.D."/>
            <person name="Shenoy N."/>
            <person name="Sisk P."/>
            <person name="Stolte C."/>
            <person name="Sykes S.N."/>
            <person name="Thomson T."/>
            <person name="Walk T."/>
            <person name="White J."/>
            <person name="Yandava C."/>
            <person name="Straight P."/>
            <person name="Clardy J."/>
            <person name="Hung D."/>
            <person name="Kolter R."/>
            <person name="Mekalanos J."/>
            <person name="Walker S."/>
            <person name="Walsh C.T."/>
            <person name="Wieland-Brown L.C."/>
            <person name="Haas B."/>
            <person name="Nusbaum C."/>
            <person name="Birren B."/>
        </authorList>
    </citation>
    <scope>NUCLEOTIDE SEQUENCE [LARGE SCALE GENOMIC DNA]</scope>
    <source>
        <strain evidence="1">ATCC 29083</strain>
    </source>
</reference>
<keyword evidence="2" id="KW-1185">Reference proteome</keyword>
<dbReference type="EMBL" id="CM000951">
    <property type="protein sequence ID" value="EDY59470.1"/>
    <property type="molecule type" value="Genomic_DNA"/>
</dbReference>
<accession>B5I315</accession>
<dbReference type="RefSeq" id="WP_007380952.1">
    <property type="nucleotide sequence ID" value="NZ_CM000951.1"/>
</dbReference>
<dbReference type="eggNOG" id="COG3591">
    <property type="taxonomic scope" value="Bacteria"/>
</dbReference>
<proteinExistence type="predicted"/>
<dbReference type="Proteomes" id="UP000002785">
    <property type="component" value="Chromosome"/>
</dbReference>